<gene>
    <name evidence="2" type="ORF">CCUR1050_LOCUS25605</name>
</gene>
<feature type="region of interest" description="Disordered" evidence="1">
    <location>
        <begin position="149"/>
        <end position="178"/>
    </location>
</feature>
<accession>A0A7S0MQY7</accession>
<dbReference type="AlphaFoldDB" id="A0A7S0MQY7"/>
<organism evidence="2">
    <name type="scientific">Cryptomonas curvata</name>
    <dbReference type="NCBI Taxonomy" id="233186"/>
    <lineage>
        <taxon>Eukaryota</taxon>
        <taxon>Cryptophyceae</taxon>
        <taxon>Cryptomonadales</taxon>
        <taxon>Cryptomonadaceae</taxon>
        <taxon>Cryptomonas</taxon>
    </lineage>
</organism>
<reference evidence="2" key="1">
    <citation type="submission" date="2021-01" db="EMBL/GenBank/DDBJ databases">
        <authorList>
            <person name="Corre E."/>
            <person name="Pelletier E."/>
            <person name="Niang G."/>
            <person name="Scheremetjew M."/>
            <person name="Finn R."/>
            <person name="Kale V."/>
            <person name="Holt S."/>
            <person name="Cochrane G."/>
            <person name="Meng A."/>
            <person name="Brown T."/>
            <person name="Cohen L."/>
        </authorList>
    </citation>
    <scope>NUCLEOTIDE SEQUENCE</scope>
    <source>
        <strain evidence="2">CCAP979/52</strain>
    </source>
</reference>
<sequence length="178" mass="18876">MAGGHDGANDEVQIRPHSRIDTLVTTVQRNIAHGMPWRDALLLVKNSGIPIPDDTPHGDVAPKLFLAVWAAEVSRTASTVRALDDHTQQHVLAALQVDSSWSVPLQDAYIDSVLKLCRESCWALDPNLSHGLLSAARRGALAFFVAGTGSDKSPARREGPAGSGTVGRRVPVPGGSAH</sequence>
<name>A0A7S0MQY7_9CRYP</name>
<evidence type="ECO:0000313" key="2">
    <source>
        <dbReference type="EMBL" id="CAD8648508.1"/>
    </source>
</evidence>
<evidence type="ECO:0000256" key="1">
    <source>
        <dbReference type="SAM" id="MobiDB-lite"/>
    </source>
</evidence>
<proteinExistence type="predicted"/>
<protein>
    <submittedName>
        <fullName evidence="2">Uncharacterized protein</fullName>
    </submittedName>
</protein>
<dbReference type="EMBL" id="HBEZ01046409">
    <property type="protein sequence ID" value="CAD8648508.1"/>
    <property type="molecule type" value="Transcribed_RNA"/>
</dbReference>
<feature type="compositionally biased region" description="Low complexity" evidence="1">
    <location>
        <begin position="166"/>
        <end position="178"/>
    </location>
</feature>